<dbReference type="RefSeq" id="WP_209339671.1">
    <property type="nucleotide sequence ID" value="NZ_JAGIQL010000030.1"/>
</dbReference>
<dbReference type="AlphaFoldDB" id="A0A940RX80"/>
<organism evidence="2 3">
    <name type="scientific">Streptomyces montanisoli</name>
    <dbReference type="NCBI Taxonomy" id="2798581"/>
    <lineage>
        <taxon>Bacteria</taxon>
        <taxon>Bacillati</taxon>
        <taxon>Actinomycetota</taxon>
        <taxon>Actinomycetes</taxon>
        <taxon>Kitasatosporales</taxon>
        <taxon>Streptomycetaceae</taxon>
        <taxon>Streptomyces</taxon>
    </lineage>
</organism>
<dbReference type="InterPro" id="IPR015035">
    <property type="entry name" value="DUF1918"/>
</dbReference>
<proteinExistence type="predicted"/>
<keyword evidence="3" id="KW-1185">Reference proteome</keyword>
<sequence>MQASIGDRIHIHGRTVGQHDRTGEVVEVLGQDGAPPYRIRFEDGHETLIQPGPDAVVERPSQA</sequence>
<name>A0A940RX80_9ACTN</name>
<accession>A0A940RX80</accession>
<dbReference type="Pfam" id="PF08940">
    <property type="entry name" value="DUF1918"/>
    <property type="match status" value="1"/>
</dbReference>
<feature type="domain" description="DUF1918" evidence="1">
    <location>
        <begin position="1"/>
        <end position="57"/>
    </location>
</feature>
<dbReference type="Gene3D" id="2.30.30.440">
    <property type="entry name" value="Domain of unknown function DUF1918"/>
    <property type="match status" value="1"/>
</dbReference>
<protein>
    <submittedName>
        <fullName evidence="2">DUF1918 domain-containing protein</fullName>
    </submittedName>
</protein>
<reference evidence="2" key="1">
    <citation type="submission" date="2021-03" db="EMBL/GenBank/DDBJ databases">
        <title>Whole genome sequence of Streptomyces bomunensis MMS17-BM035.</title>
        <authorList>
            <person name="Lee J.H."/>
        </authorList>
    </citation>
    <scope>NUCLEOTIDE SEQUENCE</scope>
    <source>
        <strain evidence="2">MMS17-BM035</strain>
    </source>
</reference>
<dbReference type="SUPFAM" id="SSF50118">
    <property type="entry name" value="Cell growth inhibitor/plasmid maintenance toxic component"/>
    <property type="match status" value="1"/>
</dbReference>
<evidence type="ECO:0000259" key="1">
    <source>
        <dbReference type="Pfam" id="PF08940"/>
    </source>
</evidence>
<gene>
    <name evidence="2" type="ORF">JFN87_10200</name>
</gene>
<comment type="caution">
    <text evidence="2">The sequence shown here is derived from an EMBL/GenBank/DDBJ whole genome shotgun (WGS) entry which is preliminary data.</text>
</comment>
<dbReference type="EMBL" id="JAGIQL010000030">
    <property type="protein sequence ID" value="MBP0457868.1"/>
    <property type="molecule type" value="Genomic_DNA"/>
</dbReference>
<evidence type="ECO:0000313" key="2">
    <source>
        <dbReference type="EMBL" id="MBP0457868.1"/>
    </source>
</evidence>
<evidence type="ECO:0000313" key="3">
    <source>
        <dbReference type="Proteomes" id="UP000670475"/>
    </source>
</evidence>
<dbReference type="Proteomes" id="UP000670475">
    <property type="component" value="Unassembled WGS sequence"/>
</dbReference>